<dbReference type="AlphaFoldDB" id="A0A365L0Y1"/>
<keyword evidence="4" id="KW-1185">Reference proteome</keyword>
<evidence type="ECO:0000256" key="1">
    <source>
        <dbReference type="HAMAP-Rule" id="MF_00760"/>
    </source>
</evidence>
<dbReference type="InterPro" id="IPR038091">
    <property type="entry name" value="UPF0302_N_sf"/>
</dbReference>
<dbReference type="Pfam" id="PF08858">
    <property type="entry name" value="IDEAL"/>
    <property type="match status" value="1"/>
</dbReference>
<dbReference type="InterPro" id="IPR011188">
    <property type="entry name" value="UPF0302"/>
</dbReference>
<dbReference type="PIRSF" id="PIRSF007165">
    <property type="entry name" value="UCP007165"/>
    <property type="match status" value="1"/>
</dbReference>
<evidence type="ECO:0000313" key="4">
    <source>
        <dbReference type="Proteomes" id="UP000251002"/>
    </source>
</evidence>
<comment type="caution">
    <text evidence="3">The sequence shown here is derived from an EMBL/GenBank/DDBJ whole genome shotgun (WGS) entry which is preliminary data.</text>
</comment>
<protein>
    <recommendedName>
        <fullName evidence="1">UPF0302 protein DP120_05645</fullName>
    </recommendedName>
</protein>
<dbReference type="InterPro" id="IPR014963">
    <property type="entry name" value="UPF0302_N"/>
</dbReference>
<organism evidence="3 4">
    <name type="scientific">Planococcus halotolerans</name>
    <dbReference type="NCBI Taxonomy" id="2233542"/>
    <lineage>
        <taxon>Bacteria</taxon>
        <taxon>Bacillati</taxon>
        <taxon>Bacillota</taxon>
        <taxon>Bacilli</taxon>
        <taxon>Bacillales</taxon>
        <taxon>Caryophanaceae</taxon>
        <taxon>Planococcus</taxon>
    </lineage>
</organism>
<name>A0A365L0Y1_9BACL</name>
<dbReference type="SMART" id="SM00914">
    <property type="entry name" value="IDEAL"/>
    <property type="match status" value="1"/>
</dbReference>
<sequence length="187" mass="21934">MTASISVGDKKQFVRWFLQSYKMKRRECIWILNYMLSNDELLEKTHFVEDAHYCPRAMVMSSTESKELPFRFYKGNLMTADAEKSFHDLRLNPEQDLYLQLNFPNRPPTPLYLSVLEENPYIPLDETINAQDRELAEEILADSLSSFQEESILKQIDEALDANDKEKFFELSSLLHNIKAIKKMKGE</sequence>
<evidence type="ECO:0000259" key="2">
    <source>
        <dbReference type="SMART" id="SM00914"/>
    </source>
</evidence>
<dbReference type="RefSeq" id="WP_112222688.1">
    <property type="nucleotide sequence ID" value="NZ_CP047673.1"/>
</dbReference>
<dbReference type="NCBIfam" id="NF002965">
    <property type="entry name" value="PRK03636.1"/>
    <property type="match status" value="1"/>
</dbReference>
<reference evidence="3 4" key="1">
    <citation type="submission" date="2018-06" db="EMBL/GenBank/DDBJ databases">
        <title>The draft genome sequences of strains SCU63 and S1.</title>
        <authorList>
            <person name="Gan L."/>
        </authorList>
    </citation>
    <scope>NUCLEOTIDE SEQUENCE [LARGE SCALE GENOMIC DNA]</scope>
    <source>
        <strain evidence="3 4">SCU63</strain>
    </source>
</reference>
<dbReference type="Gene3D" id="4.10.810.10">
    <property type="entry name" value="Virus Scaffolding Protein, Chain A"/>
    <property type="match status" value="1"/>
</dbReference>
<comment type="similarity">
    <text evidence="1">Belongs to the UPF0302 family.</text>
</comment>
<dbReference type="Proteomes" id="UP000251002">
    <property type="component" value="Unassembled WGS sequence"/>
</dbReference>
<evidence type="ECO:0000313" key="3">
    <source>
        <dbReference type="EMBL" id="RAZ79100.1"/>
    </source>
</evidence>
<accession>A0A365L0Y1</accession>
<dbReference type="Pfam" id="PF08864">
    <property type="entry name" value="UPF0302"/>
    <property type="match status" value="1"/>
</dbReference>
<feature type="domain" description="IDEAL" evidence="2">
    <location>
        <begin position="139"/>
        <end position="175"/>
    </location>
</feature>
<dbReference type="InterPro" id="IPR014957">
    <property type="entry name" value="IDEAL_dom"/>
</dbReference>
<dbReference type="EMBL" id="QLZR01000002">
    <property type="protein sequence ID" value="RAZ79100.1"/>
    <property type="molecule type" value="Genomic_DNA"/>
</dbReference>
<dbReference type="HAMAP" id="MF_00760">
    <property type="entry name" value="UPF0302"/>
    <property type="match status" value="1"/>
</dbReference>
<dbReference type="Gene3D" id="3.40.1530.30">
    <property type="entry name" value="Uncharacterised family UPF0302, N-terminal domain"/>
    <property type="match status" value="1"/>
</dbReference>
<dbReference type="InterPro" id="IPR027393">
    <property type="entry name" value="Virus_scaffolding_prot_C"/>
</dbReference>
<gene>
    <name evidence="3" type="ORF">DP120_05645</name>
</gene>
<proteinExistence type="inferred from homology"/>